<sequence length="10" mass="1120">MVSRFVGLLV</sequence>
<reference evidence="1 2" key="1">
    <citation type="submission" date="2019-05" db="EMBL/GenBank/DDBJ databases">
        <title>Another draft genome of Portunus trituberculatus and its Hox gene families provides insights of decapod evolution.</title>
        <authorList>
            <person name="Jeong J.-H."/>
            <person name="Song I."/>
            <person name="Kim S."/>
            <person name="Choi T."/>
            <person name="Kim D."/>
            <person name="Ryu S."/>
            <person name="Kim W."/>
        </authorList>
    </citation>
    <scope>NUCLEOTIDE SEQUENCE [LARGE SCALE GENOMIC DNA]</scope>
    <source>
        <tissue evidence="1">Muscle</tissue>
    </source>
</reference>
<comment type="caution">
    <text evidence="1">The sequence shown here is derived from an EMBL/GenBank/DDBJ whole genome shotgun (WGS) entry which is preliminary data.</text>
</comment>
<dbReference type="Proteomes" id="UP000324222">
    <property type="component" value="Unassembled WGS sequence"/>
</dbReference>
<organism evidence="1 2">
    <name type="scientific">Portunus trituberculatus</name>
    <name type="common">Swimming crab</name>
    <name type="synonym">Neptunus trituberculatus</name>
    <dbReference type="NCBI Taxonomy" id="210409"/>
    <lineage>
        <taxon>Eukaryota</taxon>
        <taxon>Metazoa</taxon>
        <taxon>Ecdysozoa</taxon>
        <taxon>Arthropoda</taxon>
        <taxon>Crustacea</taxon>
        <taxon>Multicrustacea</taxon>
        <taxon>Malacostraca</taxon>
        <taxon>Eumalacostraca</taxon>
        <taxon>Eucarida</taxon>
        <taxon>Decapoda</taxon>
        <taxon>Pleocyemata</taxon>
        <taxon>Brachyura</taxon>
        <taxon>Eubrachyura</taxon>
        <taxon>Portunoidea</taxon>
        <taxon>Portunidae</taxon>
        <taxon>Portuninae</taxon>
        <taxon>Portunus</taxon>
    </lineage>
</organism>
<proteinExistence type="predicted"/>
<evidence type="ECO:0000313" key="1">
    <source>
        <dbReference type="EMBL" id="MPC99943.1"/>
    </source>
</evidence>
<gene>
    <name evidence="1" type="ORF">E2C01_095390</name>
</gene>
<accession>A0A5B7K010</accession>
<keyword evidence="2" id="KW-1185">Reference proteome</keyword>
<protein>
    <submittedName>
        <fullName evidence="1">Uncharacterized protein</fullName>
    </submittedName>
</protein>
<dbReference type="EMBL" id="VSRR010120624">
    <property type="protein sequence ID" value="MPC99943.1"/>
    <property type="molecule type" value="Genomic_DNA"/>
</dbReference>
<evidence type="ECO:0000313" key="2">
    <source>
        <dbReference type="Proteomes" id="UP000324222"/>
    </source>
</evidence>
<name>A0A5B7K010_PORTR</name>